<organism evidence="1 2">
    <name type="scientific">Streptomyces caeruleatus</name>
    <dbReference type="NCBI Taxonomy" id="661399"/>
    <lineage>
        <taxon>Bacteria</taxon>
        <taxon>Bacillati</taxon>
        <taxon>Actinomycetota</taxon>
        <taxon>Actinomycetes</taxon>
        <taxon>Kitasatosporales</taxon>
        <taxon>Streptomycetaceae</taxon>
        <taxon>Streptomyces</taxon>
    </lineage>
</organism>
<dbReference type="Proteomes" id="UP000053429">
    <property type="component" value="Unassembled WGS sequence"/>
</dbReference>
<keyword evidence="2" id="KW-1185">Reference proteome</keyword>
<evidence type="ECO:0000313" key="2">
    <source>
        <dbReference type="Proteomes" id="UP000053429"/>
    </source>
</evidence>
<dbReference type="STRING" id="661399.AQJ67_35730"/>
<proteinExistence type="predicted"/>
<dbReference type="AlphaFoldDB" id="A0A117RK76"/>
<dbReference type="OrthoDB" id="3691787at2"/>
<comment type="caution">
    <text evidence="1">The sequence shown here is derived from an EMBL/GenBank/DDBJ whole genome shotgun (WGS) entry which is preliminary data.</text>
</comment>
<sequence length="74" mass="8172">MPHVITVGHLIRQLQTVDPDLPVYFAINPDWPYAHRIGPIVEITGSDGAVYIAENGQEGVLPPAVRDQLNWSNV</sequence>
<dbReference type="EMBL" id="LMWY01000049">
    <property type="protein sequence ID" value="KUN95351.1"/>
    <property type="molecule type" value="Genomic_DNA"/>
</dbReference>
<evidence type="ECO:0008006" key="3">
    <source>
        <dbReference type="Google" id="ProtNLM"/>
    </source>
</evidence>
<accession>A0A117RK76</accession>
<reference evidence="1 2" key="1">
    <citation type="submission" date="2015-10" db="EMBL/GenBank/DDBJ databases">
        <title>Draft genome sequence of Streptomyces caeruleatus NRRL B-24802, type strain for the species Streptomyces caeruleatus.</title>
        <authorList>
            <person name="Ruckert C."/>
            <person name="Winkler A."/>
            <person name="Kalinowski J."/>
            <person name="Kampfer P."/>
            <person name="Glaeser S."/>
        </authorList>
    </citation>
    <scope>NUCLEOTIDE SEQUENCE [LARGE SCALE GENOMIC DNA]</scope>
    <source>
        <strain evidence="1 2">NRRL B-24802</strain>
    </source>
</reference>
<name>A0A117RK76_9ACTN</name>
<evidence type="ECO:0000313" key="1">
    <source>
        <dbReference type="EMBL" id="KUN95351.1"/>
    </source>
</evidence>
<protein>
    <recommendedName>
        <fullName evidence="3">Immunity protein 35 domain-containing protein</fullName>
    </recommendedName>
</protein>
<gene>
    <name evidence="1" type="ORF">AQJ67_35730</name>
</gene>